<dbReference type="AlphaFoldDB" id="A0AB36F9E7"/>
<protein>
    <submittedName>
        <fullName evidence="1">Uncharacterized protein</fullName>
    </submittedName>
</protein>
<dbReference type="Proteomes" id="UP000050495">
    <property type="component" value="Unassembled WGS sequence"/>
</dbReference>
<comment type="caution">
    <text evidence="1">The sequence shown here is derived from an EMBL/GenBank/DDBJ whole genome shotgun (WGS) entry which is preliminary data.</text>
</comment>
<accession>A0AB36F9E7</accession>
<reference evidence="1 2" key="1">
    <citation type="submission" date="2016-04" db="EMBL/GenBank/DDBJ databases">
        <authorList>
            <person name="Osei Sekyere J."/>
            <person name="Sivertsen A."/>
            <person name="Pedersen A.T."/>
            <person name="Sundsfjord A."/>
        </authorList>
    </citation>
    <scope>NUCLEOTIDE SEQUENCE [LARGE SCALE GENOMIC DNA]</scope>
    <source>
        <strain evidence="1 2">ST435:939705067</strain>
    </source>
</reference>
<evidence type="ECO:0000313" key="1">
    <source>
        <dbReference type="EMBL" id="OEH12300.1"/>
    </source>
</evidence>
<evidence type="ECO:0000313" key="2">
    <source>
        <dbReference type="Proteomes" id="UP000050495"/>
    </source>
</evidence>
<dbReference type="EMBL" id="LJEY02000188">
    <property type="protein sequence ID" value="OEH12300.1"/>
    <property type="molecule type" value="Genomic_DNA"/>
</dbReference>
<sequence length="46" mass="5563">MIVRKFTISCYGRVFWQCDADRISRFFRLFLEKLTAFAPFAVKNLR</sequence>
<name>A0AB36F9E7_ENTAS</name>
<gene>
    <name evidence="1" type="ORF">AN696_0221025</name>
</gene>
<organism evidence="1 2">
    <name type="scientific">Enterobacter asburiae</name>
    <dbReference type="NCBI Taxonomy" id="61645"/>
    <lineage>
        <taxon>Bacteria</taxon>
        <taxon>Pseudomonadati</taxon>
        <taxon>Pseudomonadota</taxon>
        <taxon>Gammaproteobacteria</taxon>
        <taxon>Enterobacterales</taxon>
        <taxon>Enterobacteriaceae</taxon>
        <taxon>Enterobacter</taxon>
        <taxon>Enterobacter cloacae complex</taxon>
    </lineage>
</organism>
<proteinExistence type="predicted"/>